<dbReference type="OrthoDB" id="9798280at2"/>
<proteinExistence type="predicted"/>
<gene>
    <name evidence="1" type="ORF">VE26_00515</name>
</gene>
<dbReference type="Pfam" id="PF11950">
    <property type="entry name" value="DUF3467"/>
    <property type="match status" value="1"/>
</dbReference>
<dbReference type="RefSeq" id="WP_046103305.1">
    <property type="nucleotide sequence ID" value="NZ_JZEY01000054.1"/>
</dbReference>
<dbReference type="InterPro" id="IPR021857">
    <property type="entry name" value="DUF3467"/>
</dbReference>
<name>A0A0F5FK88_9HYPH</name>
<dbReference type="EMBL" id="JZEY01000054">
    <property type="protein sequence ID" value="KKB08617.1"/>
    <property type="molecule type" value="Genomic_DNA"/>
</dbReference>
<reference evidence="1 2" key="1">
    <citation type="submission" date="2015-03" db="EMBL/GenBank/DDBJ databases">
        <authorList>
            <person name="Hassan Y."/>
            <person name="Lepp D."/>
            <person name="Li X.-Z."/>
            <person name="Zhou T."/>
        </authorList>
    </citation>
    <scope>NUCLEOTIDE SEQUENCE [LARGE SCALE GENOMIC DNA]</scope>
    <source>
        <strain evidence="1 2">IPL18</strain>
    </source>
</reference>
<keyword evidence="2" id="KW-1185">Reference proteome</keyword>
<comment type="caution">
    <text evidence="1">The sequence shown here is derived from an EMBL/GenBank/DDBJ whole genome shotgun (WGS) entry which is preliminary data.</text>
</comment>
<protein>
    <recommendedName>
        <fullName evidence="3">DUF3467 domain-containing protein</fullName>
    </recommendedName>
</protein>
<sequence length="102" mass="11599">MTTIEGLSATTTDENRQPVSITWNDKDIVSQYSNIATVTATREEFFFLFGTHQNWRGVEGGQPVEVELSNRMVLSPFAAKRLLMILNQTVKAYEQRFGEVKL</sequence>
<accession>A0A0F5FK88</accession>
<dbReference type="AlphaFoldDB" id="A0A0F5FK88"/>
<dbReference type="STRING" id="429727.VE26_00515"/>
<dbReference type="PATRIC" id="fig|429727.3.peg.117"/>
<evidence type="ECO:0008006" key="3">
    <source>
        <dbReference type="Google" id="ProtNLM"/>
    </source>
</evidence>
<dbReference type="Proteomes" id="UP000033649">
    <property type="component" value="Unassembled WGS sequence"/>
</dbReference>
<organism evidence="1 2">
    <name type="scientific">Devosia chinhatensis</name>
    <dbReference type="NCBI Taxonomy" id="429727"/>
    <lineage>
        <taxon>Bacteria</taxon>
        <taxon>Pseudomonadati</taxon>
        <taxon>Pseudomonadota</taxon>
        <taxon>Alphaproteobacteria</taxon>
        <taxon>Hyphomicrobiales</taxon>
        <taxon>Devosiaceae</taxon>
        <taxon>Devosia</taxon>
    </lineage>
</organism>
<evidence type="ECO:0000313" key="2">
    <source>
        <dbReference type="Proteomes" id="UP000033649"/>
    </source>
</evidence>
<evidence type="ECO:0000313" key="1">
    <source>
        <dbReference type="EMBL" id="KKB08617.1"/>
    </source>
</evidence>